<dbReference type="Proteomes" id="UP001470230">
    <property type="component" value="Unassembled WGS sequence"/>
</dbReference>
<feature type="compositionally biased region" description="Acidic residues" evidence="2">
    <location>
        <begin position="991"/>
        <end position="1005"/>
    </location>
</feature>
<feature type="compositionally biased region" description="Polar residues" evidence="2">
    <location>
        <begin position="825"/>
        <end position="834"/>
    </location>
</feature>
<feature type="coiled-coil region" evidence="1">
    <location>
        <begin position="689"/>
        <end position="738"/>
    </location>
</feature>
<evidence type="ECO:0000313" key="3">
    <source>
        <dbReference type="EMBL" id="KAK8834801.1"/>
    </source>
</evidence>
<feature type="compositionally biased region" description="Basic and acidic residues" evidence="2">
    <location>
        <begin position="980"/>
        <end position="990"/>
    </location>
</feature>
<feature type="region of interest" description="Disordered" evidence="2">
    <location>
        <begin position="607"/>
        <end position="635"/>
    </location>
</feature>
<feature type="region of interest" description="Disordered" evidence="2">
    <location>
        <begin position="882"/>
        <end position="925"/>
    </location>
</feature>
<comment type="caution">
    <text evidence="3">The sequence shown here is derived from an EMBL/GenBank/DDBJ whole genome shotgun (WGS) entry which is preliminary data.</text>
</comment>
<feature type="coiled-coil region" evidence="1">
    <location>
        <begin position="169"/>
        <end position="203"/>
    </location>
</feature>
<evidence type="ECO:0000256" key="2">
    <source>
        <dbReference type="SAM" id="MobiDB-lite"/>
    </source>
</evidence>
<gene>
    <name evidence="4" type="ORF">M9Y10_000067</name>
    <name evidence="3" type="ORF">M9Y10_024213</name>
</gene>
<keyword evidence="5" id="KW-1185">Reference proteome</keyword>
<evidence type="ECO:0000256" key="1">
    <source>
        <dbReference type="SAM" id="Coils"/>
    </source>
</evidence>
<feature type="region of interest" description="Disordered" evidence="2">
    <location>
        <begin position="978"/>
        <end position="1005"/>
    </location>
</feature>
<proteinExistence type="predicted"/>
<feature type="coiled-coil region" evidence="1">
    <location>
        <begin position="375"/>
        <end position="440"/>
    </location>
</feature>
<feature type="coiled-coil region" evidence="1">
    <location>
        <begin position="231"/>
        <end position="271"/>
    </location>
</feature>
<evidence type="ECO:0000313" key="4">
    <source>
        <dbReference type="EMBL" id="KAK8897839.1"/>
    </source>
</evidence>
<dbReference type="EMBL" id="JAPFFF010000298">
    <property type="protein sequence ID" value="KAK8834801.1"/>
    <property type="molecule type" value="Genomic_DNA"/>
</dbReference>
<organism evidence="3 5">
    <name type="scientific">Tritrichomonas musculus</name>
    <dbReference type="NCBI Taxonomy" id="1915356"/>
    <lineage>
        <taxon>Eukaryota</taxon>
        <taxon>Metamonada</taxon>
        <taxon>Parabasalia</taxon>
        <taxon>Tritrichomonadida</taxon>
        <taxon>Tritrichomonadidae</taxon>
        <taxon>Tritrichomonas</taxon>
    </lineage>
</organism>
<evidence type="ECO:0000313" key="5">
    <source>
        <dbReference type="Proteomes" id="UP001470230"/>
    </source>
</evidence>
<dbReference type="EMBL" id="JAPFFF010000001">
    <property type="protein sequence ID" value="KAK8897839.1"/>
    <property type="molecule type" value="Genomic_DNA"/>
</dbReference>
<reference evidence="3 5" key="1">
    <citation type="submission" date="2024-04" db="EMBL/GenBank/DDBJ databases">
        <title>Tritrichomonas musculus Genome.</title>
        <authorList>
            <person name="Alves-Ferreira E."/>
            <person name="Grigg M."/>
            <person name="Lorenzi H."/>
            <person name="Galac M."/>
        </authorList>
    </citation>
    <scope>NUCLEOTIDE SEQUENCE [LARGE SCALE GENOMIC DNA]</scope>
    <source>
        <strain evidence="3 5">EAF2021</strain>
    </source>
</reference>
<feature type="coiled-coil region" evidence="1">
    <location>
        <begin position="475"/>
        <end position="513"/>
    </location>
</feature>
<accession>A0ABR2GM87</accession>
<dbReference type="PANTHER" id="PTHR23159">
    <property type="entry name" value="CENTROSOMAL PROTEIN 2"/>
    <property type="match status" value="1"/>
</dbReference>
<name>A0ABR2GM87_9EUKA</name>
<sequence>MQSDPSVPIDPDPSIGQQIDRMDRTIQNQQFLIQSLIKSFLKNDSLISSDDSFKKELNQINQRYEDINEQIILETSTFSAYDTAFSHIQNRLNKIEAQLRQRGNEENAEEETKDLSIENMKVDIKCLKEQFTNFTESGETSSSKNTFSILKTTFMAKFKKLKNHLKAYQESTNKAISSLRADLENLEMNGQEYHQEFTRLNSKIQNFQITLNYLRDQLNISDDQVNSSDRNSQIQKEIESMKESIESIQQRSVLREDVQDYENKLNSLREKLAQFPLVAAQQEKCSKDVFKIQNEIDQLKNSQFNSGIAISVEYQSKLNSLIESQQKDNETLKRVRKSICTLKSEIQELKQNNVVTREIQINEDKSDHAKKTSKCKEIEAKVNKINDDINHIHEDIESIYNKMNDYEGISLPNSNSSNDFVSMKKEIKKLKNEISTLKSNSNESGIENQLIQRINQISSEQALLIGQYNGLVSYFDQIKKELENIEAKQNDNDEKNNSEIESLNRKVENLSNDIMTNGISAGNAENPISYQYKERSISLNNDDDQDNNTLTRNISSRIQAIETNLKVLHARTESGILSQNKLITQFNELVHDLRKMKETLSEVIVQNQQRNSQISRKSSSSLPVSKTKSGNIDDDDGEIDIMISLDGDNNLDGQIIADDDLVNEVNSLKSIVSNIQSKVNQIELSTSFLNKVRTEVNQLENKIGDINLNSPDVSSSAFKNQSNQISKLQRQYHHLKRNFEKHLVLSANTGAQEGSFLDDEDDEESDNSLSNLINANATAGTKMQNSIFDSIEKRINEMKTENKALNSNLERKVEELERKVKKMTSKSSRNSDFDNSPDEDLSERIRNLENSLQELMRSNKALTKDNKNIRLIINQIQDSDNAGAFSNSDKARSKQGNFVEREVKKIPSPKKAIGSPKSENDSDDVDKKLSQLYVQVNSYYSNIGSLSKSLKELTHKFEVLRNDVNSLLLKSPSVNNRKINKNERHGKNDEFMNDPDYDQYDEENE</sequence>
<feature type="region of interest" description="Disordered" evidence="2">
    <location>
        <begin position="816"/>
        <end position="842"/>
    </location>
</feature>
<dbReference type="PANTHER" id="PTHR23159:SF31">
    <property type="entry name" value="CENTROSOME-ASSOCIATED PROTEIN CEP250 ISOFORM X1"/>
    <property type="match status" value="1"/>
</dbReference>
<feature type="compositionally biased region" description="Low complexity" evidence="2">
    <location>
        <begin position="607"/>
        <end position="629"/>
    </location>
</feature>
<dbReference type="Gene3D" id="1.10.287.1490">
    <property type="match status" value="2"/>
</dbReference>
<protein>
    <submittedName>
        <fullName evidence="3">Uncharacterized protein</fullName>
    </submittedName>
</protein>
<keyword evidence="1" id="KW-0175">Coiled coil</keyword>